<dbReference type="InterPro" id="IPR005122">
    <property type="entry name" value="Uracil-DNA_glycosylase-like"/>
</dbReference>
<dbReference type="PANTHER" id="PTHR11264">
    <property type="entry name" value="URACIL-DNA GLYCOSYLASE"/>
    <property type="match status" value="1"/>
</dbReference>
<evidence type="ECO:0000256" key="6">
    <source>
        <dbReference type="ARBA" id="ARBA00022763"/>
    </source>
</evidence>
<dbReference type="Gene3D" id="3.40.470.10">
    <property type="entry name" value="Uracil-DNA glycosylase-like domain"/>
    <property type="match status" value="1"/>
</dbReference>
<dbReference type="Pfam" id="PF03167">
    <property type="entry name" value="UDG"/>
    <property type="match status" value="1"/>
</dbReference>
<accession>A0A9X0XCZ0</accession>
<dbReference type="SMART" id="SM00986">
    <property type="entry name" value="UDG"/>
    <property type="match status" value="1"/>
</dbReference>
<feature type="domain" description="Uracil-DNA glycosylase-like" evidence="13">
    <location>
        <begin position="63"/>
        <end position="228"/>
    </location>
</feature>
<dbReference type="GO" id="GO:0004844">
    <property type="term" value="F:uracil DNA N-glycosylase activity"/>
    <property type="evidence" value="ECO:0007669"/>
    <property type="project" value="UniProtKB-UniRule"/>
</dbReference>
<protein>
    <recommendedName>
        <fullName evidence="5 9">Uracil-DNA glycosylase</fullName>
        <shortName evidence="9">UDG</shortName>
        <ecNumber evidence="4 9">3.2.2.27</ecNumber>
    </recommendedName>
</protein>
<dbReference type="CDD" id="cd10027">
    <property type="entry name" value="UDG-F1-like"/>
    <property type="match status" value="1"/>
</dbReference>
<keyword evidence="9" id="KW-0963">Cytoplasm</keyword>
<reference evidence="14 15" key="1">
    <citation type="submission" date="2021-01" db="EMBL/GenBank/DDBJ databases">
        <title>Piscinibacter sp. Jin2 Genome sequencing and assembly.</title>
        <authorList>
            <person name="Kim I."/>
        </authorList>
    </citation>
    <scope>NUCLEOTIDE SEQUENCE [LARGE SCALE GENOMIC DNA]</scope>
    <source>
        <strain evidence="14 15">Jin2</strain>
    </source>
</reference>
<evidence type="ECO:0000256" key="3">
    <source>
        <dbReference type="ARBA" id="ARBA00008184"/>
    </source>
</evidence>
<dbReference type="EC" id="3.2.2.27" evidence="4 9"/>
<comment type="similarity">
    <text evidence="3 9 11">Belongs to the uracil-DNA glycosylase (UDG) superfamily. UNG family.</text>
</comment>
<comment type="subcellular location">
    <subcellularLocation>
        <location evidence="9">Cytoplasm</location>
    </subcellularLocation>
</comment>
<dbReference type="SUPFAM" id="SSF52141">
    <property type="entry name" value="Uracil-DNA glycosylase-like"/>
    <property type="match status" value="1"/>
</dbReference>
<evidence type="ECO:0000256" key="1">
    <source>
        <dbReference type="ARBA" id="ARBA00001400"/>
    </source>
</evidence>
<feature type="active site" description="Proton acceptor" evidence="9 10">
    <location>
        <position position="78"/>
    </location>
</feature>
<evidence type="ECO:0000256" key="8">
    <source>
        <dbReference type="ARBA" id="ARBA00023204"/>
    </source>
</evidence>
<gene>
    <name evidence="9" type="primary">ung</name>
    <name evidence="14" type="ORF">JI742_00970</name>
</gene>
<keyword evidence="7 9" id="KW-0378">Hydrolase</keyword>
<sequence length="261" mass="27160">MPQPAGDGLPALHALAADLPPGWRPTVLAFLAGPEGRALAAFLAAEQAAGVRVYPPDPLRALRLTAPEAVRVVILGQDPYHGPGQAEGLAFSVAPGRSHPPSLRNLLAERARDLGLPPPRSGSLVAWAGRGVLLLNTTLTVRDNEPASHAGRGWEALSAALLDQVAADPSPKVFMLWGAHAQRLGERIARAGPGHLRLEANHPSPLSARRPPRPFLGCGHFGLAQAWLQARGRPLAGGWTLPGDPAAAAPEAAPEKPCGAQ</sequence>
<dbReference type="HAMAP" id="MF_00148">
    <property type="entry name" value="UDG"/>
    <property type="match status" value="1"/>
</dbReference>
<evidence type="ECO:0000313" key="14">
    <source>
        <dbReference type="EMBL" id="MBL0718447.1"/>
    </source>
</evidence>
<evidence type="ECO:0000256" key="11">
    <source>
        <dbReference type="RuleBase" id="RU003780"/>
    </source>
</evidence>
<evidence type="ECO:0000256" key="7">
    <source>
        <dbReference type="ARBA" id="ARBA00022801"/>
    </source>
</evidence>
<keyword evidence="15" id="KW-1185">Reference proteome</keyword>
<dbReference type="Proteomes" id="UP000643207">
    <property type="component" value="Unassembled WGS sequence"/>
</dbReference>
<dbReference type="InterPro" id="IPR018085">
    <property type="entry name" value="Ura-DNA_Glyclase_AS"/>
</dbReference>
<keyword evidence="6 9" id="KW-0227">DNA damage</keyword>
<dbReference type="EMBL" id="JAERRA010000001">
    <property type="protein sequence ID" value="MBL0718447.1"/>
    <property type="molecule type" value="Genomic_DNA"/>
</dbReference>
<feature type="region of interest" description="Disordered" evidence="12">
    <location>
        <begin position="239"/>
        <end position="261"/>
    </location>
</feature>
<organism evidence="14 15">
    <name type="scientific">Aquariibacter lacus</name>
    <dbReference type="NCBI Taxonomy" id="2801332"/>
    <lineage>
        <taxon>Bacteria</taxon>
        <taxon>Pseudomonadati</taxon>
        <taxon>Pseudomonadota</taxon>
        <taxon>Betaproteobacteria</taxon>
        <taxon>Burkholderiales</taxon>
        <taxon>Sphaerotilaceae</taxon>
        <taxon>Aquariibacter</taxon>
    </lineage>
</organism>
<dbReference type="GO" id="GO:0097510">
    <property type="term" value="P:base-excision repair, AP site formation via deaminated base removal"/>
    <property type="evidence" value="ECO:0007669"/>
    <property type="project" value="TreeGrafter"/>
</dbReference>
<dbReference type="NCBIfam" id="NF003591">
    <property type="entry name" value="PRK05254.1-4"/>
    <property type="match status" value="1"/>
</dbReference>
<dbReference type="InterPro" id="IPR002043">
    <property type="entry name" value="UDG_fam1"/>
</dbReference>
<evidence type="ECO:0000256" key="5">
    <source>
        <dbReference type="ARBA" id="ARBA00018429"/>
    </source>
</evidence>
<dbReference type="PROSITE" id="PS00130">
    <property type="entry name" value="U_DNA_GLYCOSYLASE"/>
    <property type="match status" value="1"/>
</dbReference>
<keyword evidence="8 9" id="KW-0234">DNA repair</keyword>
<name>A0A9X0XCZ0_9BURK</name>
<dbReference type="AlphaFoldDB" id="A0A9X0XCZ0"/>
<dbReference type="SMART" id="SM00987">
    <property type="entry name" value="UreE_C"/>
    <property type="match status" value="1"/>
</dbReference>
<evidence type="ECO:0000256" key="9">
    <source>
        <dbReference type="HAMAP-Rule" id="MF_00148"/>
    </source>
</evidence>
<evidence type="ECO:0000256" key="2">
    <source>
        <dbReference type="ARBA" id="ARBA00002631"/>
    </source>
</evidence>
<evidence type="ECO:0000256" key="12">
    <source>
        <dbReference type="SAM" id="MobiDB-lite"/>
    </source>
</evidence>
<keyword evidence="14" id="KW-0326">Glycosidase</keyword>
<dbReference type="GO" id="GO:0005737">
    <property type="term" value="C:cytoplasm"/>
    <property type="evidence" value="ECO:0007669"/>
    <property type="project" value="UniProtKB-SubCell"/>
</dbReference>
<proteinExistence type="inferred from homology"/>
<dbReference type="NCBIfam" id="TIGR00628">
    <property type="entry name" value="ung"/>
    <property type="match status" value="1"/>
</dbReference>
<dbReference type="InterPro" id="IPR036895">
    <property type="entry name" value="Uracil-DNA_glycosylase-like_sf"/>
</dbReference>
<comment type="function">
    <text evidence="2 9 11">Excises uracil residues from the DNA which can arise as a result of misincorporation of dUMP residues by DNA polymerase or due to deamination of cytosine.</text>
</comment>
<dbReference type="NCBIfam" id="NF003592">
    <property type="entry name" value="PRK05254.1-5"/>
    <property type="match status" value="1"/>
</dbReference>
<dbReference type="NCBIfam" id="NF003588">
    <property type="entry name" value="PRK05254.1-1"/>
    <property type="match status" value="1"/>
</dbReference>
<evidence type="ECO:0000256" key="4">
    <source>
        <dbReference type="ARBA" id="ARBA00012030"/>
    </source>
</evidence>
<evidence type="ECO:0000256" key="10">
    <source>
        <dbReference type="PROSITE-ProRule" id="PRU10072"/>
    </source>
</evidence>
<comment type="caution">
    <text evidence="14">The sequence shown here is derived from an EMBL/GenBank/DDBJ whole genome shotgun (WGS) entry which is preliminary data.</text>
</comment>
<comment type="catalytic activity">
    <reaction evidence="1 9 11">
        <text>Hydrolyzes single-stranded DNA or mismatched double-stranded DNA and polynucleotides, releasing free uracil.</text>
        <dbReference type="EC" id="3.2.2.27"/>
    </reaction>
</comment>
<dbReference type="PANTHER" id="PTHR11264:SF0">
    <property type="entry name" value="URACIL-DNA GLYCOSYLASE"/>
    <property type="match status" value="1"/>
</dbReference>
<evidence type="ECO:0000313" key="15">
    <source>
        <dbReference type="Proteomes" id="UP000643207"/>
    </source>
</evidence>
<evidence type="ECO:0000259" key="13">
    <source>
        <dbReference type="SMART" id="SM00986"/>
    </source>
</evidence>